<name>A0ABT4KZU9_9SPHI</name>
<dbReference type="RefSeq" id="WP_269416232.1">
    <property type="nucleotide sequence ID" value="NZ_JAPWGL010000003.1"/>
</dbReference>
<proteinExistence type="predicted"/>
<comment type="caution">
    <text evidence="1">The sequence shown here is derived from an EMBL/GenBank/DDBJ whole genome shotgun (WGS) entry which is preliminary data.</text>
</comment>
<evidence type="ECO:0000313" key="1">
    <source>
        <dbReference type="EMBL" id="MCZ4224465.1"/>
    </source>
</evidence>
<reference evidence="1" key="1">
    <citation type="submission" date="2022-12" db="EMBL/GenBank/DDBJ databases">
        <title>Genome sequence of SJ11.</title>
        <authorList>
            <person name="Woo H."/>
        </authorList>
    </citation>
    <scope>NUCLEOTIDE SEQUENCE</scope>
    <source>
        <strain evidence="1">SJ11</strain>
    </source>
</reference>
<protein>
    <submittedName>
        <fullName evidence="1">Uncharacterized protein</fullName>
    </submittedName>
</protein>
<organism evidence="1 2">
    <name type="scientific">Pedobacter rhodius</name>
    <dbReference type="NCBI Taxonomy" id="3004098"/>
    <lineage>
        <taxon>Bacteria</taxon>
        <taxon>Pseudomonadati</taxon>
        <taxon>Bacteroidota</taxon>
        <taxon>Sphingobacteriia</taxon>
        <taxon>Sphingobacteriales</taxon>
        <taxon>Sphingobacteriaceae</taxon>
        <taxon>Pedobacter</taxon>
    </lineage>
</organism>
<gene>
    <name evidence="1" type="ORF">O0931_14235</name>
</gene>
<dbReference type="EMBL" id="JAPWGL010000003">
    <property type="protein sequence ID" value="MCZ4224465.1"/>
    <property type="molecule type" value="Genomic_DNA"/>
</dbReference>
<keyword evidence="2" id="KW-1185">Reference proteome</keyword>
<dbReference type="Proteomes" id="UP001144341">
    <property type="component" value="Unassembled WGS sequence"/>
</dbReference>
<sequence length="102" mass="11790">MKSGRLKYFLVYFFAIALLFKTSGLVSVFIEPLKNIEYNFDNQNSTEKEEKKVETEYFEANVSILRDLEAPVQLKGKVLRPQNSFFSTYFPEVLTPPPSLKA</sequence>
<accession>A0ABT4KZU9</accession>
<evidence type="ECO:0000313" key="2">
    <source>
        <dbReference type="Proteomes" id="UP001144341"/>
    </source>
</evidence>